<dbReference type="AlphaFoldDB" id="A0A2P8HFI7"/>
<reference evidence="1 2" key="1">
    <citation type="submission" date="2018-03" db="EMBL/GenBank/DDBJ databases">
        <title>Genomic Encyclopedia of Archaeal and Bacterial Type Strains, Phase II (KMG-II): from individual species to whole genera.</title>
        <authorList>
            <person name="Goeker M."/>
        </authorList>
    </citation>
    <scope>NUCLEOTIDE SEQUENCE [LARGE SCALE GENOMIC DNA]</scope>
    <source>
        <strain evidence="1 2">DSM 24859</strain>
    </source>
</reference>
<sequence length="350" mass="41013">MVDANELLFERLFDGVPLFKNQLDLVTSLVSTPAYMVPSDDLDARTKAINRLKAYISQLLSGNANRLITQDLRVSLSLLLAERIKDKRQREELILLIFESMRRKSSIPSVKEVRQPSKNFFQNDIAESSYISIITATTINADLIKDDRKMSLTDFFLLDLYESLFNKKSLYKQYRFNFPIRSDCEVFWLGLESGLAKLLEQLFDNQNLISFLHDYKFVIKSTTYNVYQKYQELAAEILTDDNRLFEIRQHLIRNISKDMVEFLNRNETIKTFHVEEPIYSIPLVALDPNIPGLTKLYALIEEENRQINILKCSHENMLLWRRFVWNQLITSKKARNIPCPYLEIAPDNYS</sequence>
<dbReference type="Proteomes" id="UP000240971">
    <property type="component" value="Unassembled WGS sequence"/>
</dbReference>
<protein>
    <submittedName>
        <fullName evidence="1">Uncharacterized protein</fullName>
    </submittedName>
</protein>
<evidence type="ECO:0000313" key="2">
    <source>
        <dbReference type="Proteomes" id="UP000240971"/>
    </source>
</evidence>
<proteinExistence type="predicted"/>
<keyword evidence="2" id="KW-1185">Reference proteome</keyword>
<name>A0A2P8HFI7_CHINA</name>
<organism evidence="1 2">
    <name type="scientific">Chitinophaga niastensis</name>
    <dbReference type="NCBI Taxonomy" id="536980"/>
    <lineage>
        <taxon>Bacteria</taxon>
        <taxon>Pseudomonadati</taxon>
        <taxon>Bacteroidota</taxon>
        <taxon>Chitinophagia</taxon>
        <taxon>Chitinophagales</taxon>
        <taxon>Chitinophagaceae</taxon>
        <taxon>Chitinophaga</taxon>
    </lineage>
</organism>
<dbReference type="EMBL" id="PYAW01000005">
    <property type="protein sequence ID" value="PSL44977.1"/>
    <property type="molecule type" value="Genomic_DNA"/>
</dbReference>
<comment type="caution">
    <text evidence="1">The sequence shown here is derived from an EMBL/GenBank/DDBJ whole genome shotgun (WGS) entry which is preliminary data.</text>
</comment>
<accession>A0A2P8HFI7</accession>
<dbReference type="OrthoDB" id="9841639at2"/>
<evidence type="ECO:0000313" key="1">
    <source>
        <dbReference type="EMBL" id="PSL44977.1"/>
    </source>
</evidence>
<dbReference type="RefSeq" id="WP_106530394.1">
    <property type="nucleotide sequence ID" value="NZ_PYAW01000005.1"/>
</dbReference>
<gene>
    <name evidence="1" type="ORF">CLV51_105352</name>
</gene>